<dbReference type="Gene3D" id="3.30.310.20">
    <property type="entry name" value="DNA-3-methyladenine glycosylase AlkA, N-terminal domain"/>
    <property type="match status" value="1"/>
</dbReference>
<dbReference type="Pfam" id="PF02805">
    <property type="entry name" value="Ada_Zn_binding"/>
    <property type="match status" value="1"/>
</dbReference>
<keyword evidence="12" id="KW-1185">Reference proteome</keyword>
<dbReference type="RefSeq" id="WP_286276503.1">
    <property type="nucleotide sequence ID" value="NZ_AP027731.1"/>
</dbReference>
<dbReference type="SMART" id="SM01009">
    <property type="entry name" value="AlkA_N"/>
    <property type="match status" value="1"/>
</dbReference>
<gene>
    <name evidence="11" type="primary">alkA</name>
    <name evidence="11" type="ORF">GCM10025866_23450</name>
</gene>
<dbReference type="PROSITE" id="PS01124">
    <property type="entry name" value="HTH_ARAC_FAMILY_2"/>
    <property type="match status" value="1"/>
</dbReference>
<keyword evidence="8" id="KW-0804">Transcription</keyword>
<dbReference type="InterPro" id="IPR003265">
    <property type="entry name" value="HhH-GPD_domain"/>
</dbReference>
<dbReference type="InterPro" id="IPR010316">
    <property type="entry name" value="AlkA_N"/>
</dbReference>
<evidence type="ECO:0000256" key="3">
    <source>
        <dbReference type="ARBA" id="ARBA00012000"/>
    </source>
</evidence>
<dbReference type="Gene3D" id="3.40.10.10">
    <property type="entry name" value="DNA Methylphosphotriester Repair Domain"/>
    <property type="match status" value="1"/>
</dbReference>
<evidence type="ECO:0000256" key="1">
    <source>
        <dbReference type="ARBA" id="ARBA00000086"/>
    </source>
</evidence>
<dbReference type="EC" id="3.2.2.21" evidence="3"/>
<dbReference type="Gene3D" id="1.10.340.30">
    <property type="entry name" value="Hypothetical protein, domain 2"/>
    <property type="match status" value="1"/>
</dbReference>
<dbReference type="InterPro" id="IPR004026">
    <property type="entry name" value="Ada_DNA_repair_Zn-bd"/>
</dbReference>
<feature type="domain" description="HTH araC/xylS-type" evidence="10">
    <location>
        <begin position="85"/>
        <end position="183"/>
    </location>
</feature>
<evidence type="ECO:0000256" key="5">
    <source>
        <dbReference type="ARBA" id="ARBA00022763"/>
    </source>
</evidence>
<keyword evidence="9" id="KW-0234">DNA repair</keyword>
<dbReference type="SUPFAM" id="SSF48150">
    <property type="entry name" value="DNA-glycosylase"/>
    <property type="match status" value="1"/>
</dbReference>
<dbReference type="InterPro" id="IPR037046">
    <property type="entry name" value="AlkA_N_sf"/>
</dbReference>
<dbReference type="InterPro" id="IPR009057">
    <property type="entry name" value="Homeodomain-like_sf"/>
</dbReference>
<dbReference type="PANTHER" id="PTHR43003:SF13">
    <property type="entry name" value="DNA-3-METHYLADENINE GLYCOSYLASE 2"/>
    <property type="match status" value="1"/>
</dbReference>
<keyword evidence="5" id="KW-0227">DNA damage</keyword>
<evidence type="ECO:0000313" key="12">
    <source>
        <dbReference type="Proteomes" id="UP001321498"/>
    </source>
</evidence>
<evidence type="ECO:0000259" key="10">
    <source>
        <dbReference type="PROSITE" id="PS01124"/>
    </source>
</evidence>
<evidence type="ECO:0000256" key="6">
    <source>
        <dbReference type="ARBA" id="ARBA00023015"/>
    </source>
</evidence>
<dbReference type="SMART" id="SM00478">
    <property type="entry name" value="ENDO3c"/>
    <property type="match status" value="1"/>
</dbReference>
<dbReference type="EMBL" id="AP027731">
    <property type="protein sequence ID" value="BDZ46436.1"/>
    <property type="molecule type" value="Genomic_DNA"/>
</dbReference>
<comment type="catalytic activity">
    <reaction evidence="1">
        <text>Hydrolysis of alkylated DNA, releasing 3-methyladenine, 3-methylguanine, 7-methylguanine and 7-methyladenine.</text>
        <dbReference type="EC" id="3.2.2.21"/>
    </reaction>
</comment>
<proteinExistence type="predicted"/>
<keyword evidence="6" id="KW-0805">Transcription regulation</keyword>
<dbReference type="CDD" id="cd00056">
    <property type="entry name" value="ENDO3c"/>
    <property type="match status" value="1"/>
</dbReference>
<sequence>MDFAERYRVISAKDPRFDGQFVTAVSSTGIYCRPSCPARTPRPENVTFFPTSAAAHAAGYRACKRCLPEAVPGSPEWNARGGLAARAMRLIGDGVIERAGVPGLAAHLGYTPRHLTRVLTDELGAGPLALARALRAQNARTLLVSTALPVTDVAYAAGFASVRQFNDTLREVFDLTPTQIRARGRGPETGPPGRVDLRLPFREPFDAEGIFTFLAARALPGVEVATATSYGRALQLPGGVATFELRWTEDRELRLSATVHELRDLPVLLARVRRLFDLDADPVGIDAALEQGPLQPQVAGIRLPGAVDGGEILLRAIAGQQVTVVQAIGMLGRVAERAGEPIESSLPGVERLFPSPARFADEVGHVYRGPASRLRTLQEAARRLADGTLGLHAGLDEAELSARVTALPGVGAWTAGYTAMRVLGAPDVLLTGDAAVRTGARVLGIPEPLSDSLRRYAPWRSYACLHLWRTAARAGRQASRTRKETTP</sequence>
<dbReference type="InterPro" id="IPR011257">
    <property type="entry name" value="DNA_glycosylase"/>
</dbReference>
<evidence type="ECO:0000256" key="2">
    <source>
        <dbReference type="ARBA" id="ARBA00001947"/>
    </source>
</evidence>
<dbReference type="Gene3D" id="1.10.10.60">
    <property type="entry name" value="Homeodomain-like"/>
    <property type="match status" value="1"/>
</dbReference>
<dbReference type="Gene3D" id="1.10.1670.10">
    <property type="entry name" value="Helix-hairpin-Helix base-excision DNA repair enzymes (C-terminal)"/>
    <property type="match status" value="1"/>
</dbReference>
<evidence type="ECO:0000256" key="8">
    <source>
        <dbReference type="ARBA" id="ARBA00023163"/>
    </source>
</evidence>
<evidence type="ECO:0000256" key="9">
    <source>
        <dbReference type="ARBA" id="ARBA00023204"/>
    </source>
</evidence>
<dbReference type="Pfam" id="PF12833">
    <property type="entry name" value="HTH_18"/>
    <property type="match status" value="1"/>
</dbReference>
<dbReference type="Proteomes" id="UP001321498">
    <property type="component" value="Chromosome"/>
</dbReference>
<dbReference type="InterPro" id="IPR035451">
    <property type="entry name" value="Ada-like_dom_sf"/>
</dbReference>
<dbReference type="InterPro" id="IPR018060">
    <property type="entry name" value="HTH_AraC"/>
</dbReference>
<name>A0ABM8GDS1_9MICO</name>
<protein>
    <recommendedName>
        <fullName evidence="3">DNA-3-methyladenine glycosylase II</fullName>
        <ecNumber evidence="3">3.2.2.21</ecNumber>
    </recommendedName>
</protein>
<evidence type="ECO:0000256" key="7">
    <source>
        <dbReference type="ARBA" id="ARBA00023159"/>
    </source>
</evidence>
<keyword evidence="4" id="KW-0808">Transferase</keyword>
<dbReference type="SUPFAM" id="SSF46689">
    <property type="entry name" value="Homeodomain-like"/>
    <property type="match status" value="1"/>
</dbReference>
<dbReference type="SMART" id="SM00342">
    <property type="entry name" value="HTH_ARAC"/>
    <property type="match status" value="1"/>
</dbReference>
<dbReference type="SUPFAM" id="SSF55945">
    <property type="entry name" value="TATA-box binding protein-like"/>
    <property type="match status" value="1"/>
</dbReference>
<dbReference type="InterPro" id="IPR023170">
    <property type="entry name" value="HhH_base_excis_C"/>
</dbReference>
<reference evidence="12" key="1">
    <citation type="journal article" date="2019" name="Int. J. Syst. Evol. Microbiol.">
        <title>The Global Catalogue of Microorganisms (GCM) 10K type strain sequencing project: providing services to taxonomists for standard genome sequencing and annotation.</title>
        <authorList>
            <consortium name="The Broad Institute Genomics Platform"/>
            <consortium name="The Broad Institute Genome Sequencing Center for Infectious Disease"/>
            <person name="Wu L."/>
            <person name="Ma J."/>
        </authorList>
    </citation>
    <scope>NUCLEOTIDE SEQUENCE [LARGE SCALE GENOMIC DNA]</scope>
    <source>
        <strain evidence="12">NBRC 108725</strain>
    </source>
</reference>
<comment type="cofactor">
    <cofactor evidence="2">
        <name>Zn(2+)</name>
        <dbReference type="ChEBI" id="CHEBI:29105"/>
    </cofactor>
</comment>
<dbReference type="PANTHER" id="PTHR43003">
    <property type="entry name" value="DNA-3-METHYLADENINE GLYCOSYLASE"/>
    <property type="match status" value="1"/>
</dbReference>
<accession>A0ABM8GDS1</accession>
<keyword evidence="7" id="KW-0010">Activator</keyword>
<dbReference type="SUPFAM" id="SSF57884">
    <property type="entry name" value="Ada DNA repair protein, N-terminal domain (N-Ada 10)"/>
    <property type="match status" value="1"/>
</dbReference>
<evidence type="ECO:0000313" key="11">
    <source>
        <dbReference type="EMBL" id="BDZ46436.1"/>
    </source>
</evidence>
<keyword evidence="4" id="KW-0489">Methyltransferase</keyword>
<evidence type="ECO:0000256" key="4">
    <source>
        <dbReference type="ARBA" id="ARBA00022603"/>
    </source>
</evidence>
<organism evidence="11 12">
    <name type="scientific">Naasia aerilata</name>
    <dbReference type="NCBI Taxonomy" id="1162966"/>
    <lineage>
        <taxon>Bacteria</taxon>
        <taxon>Bacillati</taxon>
        <taxon>Actinomycetota</taxon>
        <taxon>Actinomycetes</taxon>
        <taxon>Micrococcales</taxon>
        <taxon>Microbacteriaceae</taxon>
        <taxon>Naasia</taxon>
    </lineage>
</organism>
<dbReference type="InterPro" id="IPR051912">
    <property type="entry name" value="Alkylbase_DNA_Glycosylase/TA"/>
</dbReference>
<dbReference type="Pfam" id="PF06029">
    <property type="entry name" value="AlkA_N"/>
    <property type="match status" value="1"/>
</dbReference>